<sequence length="676" mass="77511">MLKYSVLHANKQSLQRLMLSRSISTTMVQNILHKFPMVTENGEHYWAHQENSVHQQNRSNFKGETFNLQKNLPPLPVPELNETLNKYLQSVKPYINGNEEALQRQEALCKDLLHNQGPVLQQRLIEYAKGKRNWMSTFWDNQAYLEYDDPVIPYVSYFFSHKPLPSTHSIIQNDPLMKATAIIVTATKFIEAIKDESLPAELVKKNPFCMNSFQLMFNTSRLPGSPKDNRDTNIFYSIYENNFIIVAYQGNFYKIFTHDKESTEPLSSNQIWQQLYSVVNGTRGQNVRGSQKQSNGIGSLTSLPRDQWRTAYAELIKDPISKESLETIHKSSFMICLDLDKNPVTLEEKSRNCWHGDGINRFYDKSIQFFVTGNGTSGFLGEHSKMDGTPTLFLNNYMCQEMTKLNPSEFVQEVITPTSSEVLSPTPLPFTVNPSIQSHITNAKKQFKDTMDQHNLKVWHYNRYGKNFIKSHKMSPDAYLQQIVQLAVYKYLGKQLPTYEAASTRKFFKGRTETGRSVSEASQKFVQSWDKPNVSNAERVRLLRESAAAHASYLKMASEGQGVDRHFFGLKNMVNAEQPNETVPALFKDPLFNYSSTWLISTSQLTSEYFDGYGWSQVNDIGFGLAYMLNKDWLHINIVNKPAFSGLTVERMHYYLNIAADEMADALIKESTTAKL</sequence>
<evidence type="ECO:0000256" key="2">
    <source>
        <dbReference type="ARBA" id="ARBA00004443"/>
    </source>
</evidence>
<comment type="subcellular location">
    <subcellularLocation>
        <location evidence="2">Mitochondrion inner membrane</location>
        <topology evidence="2">Peripheral membrane protein</topology>
        <orientation evidence="2">Matrix side</orientation>
    </subcellularLocation>
    <subcellularLocation>
        <location evidence="1">Peroxisome</location>
    </subcellularLocation>
</comment>
<accession>A0A1X7QXA5</accession>
<dbReference type="InterPro" id="IPR023213">
    <property type="entry name" value="CAT-like_dom_sf"/>
</dbReference>
<evidence type="ECO:0000256" key="16">
    <source>
        <dbReference type="ARBA" id="ARBA00066910"/>
    </source>
</evidence>
<dbReference type="GO" id="GO:0005777">
    <property type="term" value="C:peroxisome"/>
    <property type="evidence" value="ECO:0007669"/>
    <property type="project" value="UniProtKB-SubCell"/>
</dbReference>
<comment type="function">
    <text evidence="15">Carnitine acetylase is specific for short chain fatty acids. Carnitine acetylase seems to affect the flux through the pyruvate dehydrogenase complex. It may be involved as well in the transport of acetyl-CoA into mitochondria.</text>
</comment>
<evidence type="ECO:0000259" key="20">
    <source>
        <dbReference type="Pfam" id="PF00755"/>
    </source>
</evidence>
<feature type="domain" description="Choline/carnitine acyltransferase" evidence="20">
    <location>
        <begin position="75"/>
        <end position="656"/>
    </location>
</feature>
<comment type="catalytic activity">
    <reaction evidence="14">
        <text>(R)-carnitine + acetyl-CoA = O-acetyl-(R)-carnitine + CoA</text>
        <dbReference type="Rhea" id="RHEA:21136"/>
        <dbReference type="ChEBI" id="CHEBI:16347"/>
        <dbReference type="ChEBI" id="CHEBI:57287"/>
        <dbReference type="ChEBI" id="CHEBI:57288"/>
        <dbReference type="ChEBI" id="CHEBI:57589"/>
        <dbReference type="EC" id="2.3.1.7"/>
    </reaction>
</comment>
<dbReference type="Pfam" id="PF00755">
    <property type="entry name" value="Carn_acyltransf"/>
    <property type="match status" value="1"/>
</dbReference>
<dbReference type="PANTHER" id="PTHR22589">
    <property type="entry name" value="CARNITINE O-ACYLTRANSFERASE"/>
    <property type="match status" value="1"/>
</dbReference>
<keyword evidence="22" id="KW-1185">Reference proteome</keyword>
<dbReference type="InterPro" id="IPR000542">
    <property type="entry name" value="Carn_acyl_trans"/>
</dbReference>
<evidence type="ECO:0000256" key="13">
    <source>
        <dbReference type="ARBA" id="ARBA00023315"/>
    </source>
</evidence>
<evidence type="ECO:0000256" key="19">
    <source>
        <dbReference type="RuleBase" id="RU003801"/>
    </source>
</evidence>
<keyword evidence="10" id="KW-0496">Mitochondrion</keyword>
<name>A0A1X7QXA5_9SACH</name>
<evidence type="ECO:0000313" key="21">
    <source>
        <dbReference type="EMBL" id="SMN17824.1"/>
    </source>
</evidence>
<evidence type="ECO:0000256" key="5">
    <source>
        <dbReference type="ARBA" id="ARBA00022679"/>
    </source>
</evidence>
<dbReference type="OrthoDB" id="240216at2759"/>
<protein>
    <recommendedName>
        <fullName evidence="17">Carnitine O-acetyltransferase, mitochondrial</fullName>
        <ecNumber evidence="16">2.3.1.7</ecNumber>
    </recommendedName>
</protein>
<evidence type="ECO:0000256" key="3">
    <source>
        <dbReference type="ARBA" id="ARBA00005232"/>
    </source>
</evidence>
<evidence type="ECO:0000256" key="12">
    <source>
        <dbReference type="ARBA" id="ARBA00023140"/>
    </source>
</evidence>
<evidence type="ECO:0000256" key="10">
    <source>
        <dbReference type="ARBA" id="ARBA00023128"/>
    </source>
</evidence>
<organism evidence="21 22">
    <name type="scientific">Maudiozyma saulgeensis</name>
    <dbReference type="NCBI Taxonomy" id="1789683"/>
    <lineage>
        <taxon>Eukaryota</taxon>
        <taxon>Fungi</taxon>
        <taxon>Dikarya</taxon>
        <taxon>Ascomycota</taxon>
        <taxon>Saccharomycotina</taxon>
        <taxon>Saccharomycetes</taxon>
        <taxon>Saccharomycetales</taxon>
        <taxon>Saccharomycetaceae</taxon>
        <taxon>Maudiozyma</taxon>
    </lineage>
</organism>
<dbReference type="InterPro" id="IPR042231">
    <property type="entry name" value="Cho/carn_acyl_trans_2"/>
</dbReference>
<dbReference type="FunFam" id="3.30.559.70:FF:000007">
    <property type="entry name" value="Carnitine O-acetyltransferase, mitochondrial"/>
    <property type="match status" value="1"/>
</dbReference>
<feature type="active site" description="Proton acceptor" evidence="18">
    <location>
        <position position="383"/>
    </location>
</feature>
<dbReference type="GO" id="GO:0005743">
    <property type="term" value="C:mitochondrial inner membrane"/>
    <property type="evidence" value="ECO:0007669"/>
    <property type="project" value="UniProtKB-SubCell"/>
</dbReference>
<evidence type="ECO:0000256" key="18">
    <source>
        <dbReference type="PIRSR" id="PIRSR600542-1"/>
    </source>
</evidence>
<keyword evidence="6" id="KW-0999">Mitochondrion inner membrane</keyword>
<dbReference type="GO" id="GO:0006631">
    <property type="term" value="P:fatty acid metabolic process"/>
    <property type="evidence" value="ECO:0007669"/>
    <property type="project" value="UniProtKB-KW"/>
</dbReference>
<dbReference type="GO" id="GO:0009437">
    <property type="term" value="P:carnitine metabolic process"/>
    <property type="evidence" value="ECO:0007669"/>
    <property type="project" value="TreeGrafter"/>
</dbReference>
<dbReference type="EMBL" id="FXLY01000002">
    <property type="protein sequence ID" value="SMN17824.1"/>
    <property type="molecule type" value="Genomic_DNA"/>
</dbReference>
<evidence type="ECO:0000256" key="8">
    <source>
        <dbReference type="ARBA" id="ARBA00022946"/>
    </source>
</evidence>
<gene>
    <name evidence="21" type="ORF">KASA_0Q01826G</name>
</gene>
<evidence type="ECO:0000256" key="4">
    <source>
        <dbReference type="ARBA" id="ARBA00022448"/>
    </source>
</evidence>
<evidence type="ECO:0000256" key="7">
    <source>
        <dbReference type="ARBA" id="ARBA00022832"/>
    </source>
</evidence>
<dbReference type="Proteomes" id="UP000196158">
    <property type="component" value="Unassembled WGS sequence"/>
</dbReference>
<keyword evidence="12" id="KW-0576">Peroxisome</keyword>
<dbReference type="Gene3D" id="3.30.559.70">
    <property type="entry name" value="Choline/Carnitine o-acyltransferase, domain 2"/>
    <property type="match status" value="1"/>
</dbReference>
<evidence type="ECO:0000256" key="9">
    <source>
        <dbReference type="ARBA" id="ARBA00023098"/>
    </source>
</evidence>
<dbReference type="Gene3D" id="3.30.559.10">
    <property type="entry name" value="Chloramphenicol acetyltransferase-like domain"/>
    <property type="match status" value="1"/>
</dbReference>
<evidence type="ECO:0000256" key="15">
    <source>
        <dbReference type="ARBA" id="ARBA00053195"/>
    </source>
</evidence>
<keyword evidence="7" id="KW-0276">Fatty acid metabolism</keyword>
<dbReference type="PANTHER" id="PTHR22589:SF103">
    <property type="entry name" value="CARNITINE O-ACETYL-TRANSFERASE, ISOFORM A-RELATED"/>
    <property type="match status" value="1"/>
</dbReference>
<evidence type="ECO:0000256" key="14">
    <source>
        <dbReference type="ARBA" id="ARBA00052702"/>
    </source>
</evidence>
<dbReference type="STRING" id="1789683.A0A1X7QXA5"/>
<keyword evidence="13 19" id="KW-0012">Acyltransferase</keyword>
<dbReference type="PROSITE" id="PS00440">
    <property type="entry name" value="ACYLTRANSF_C_2"/>
    <property type="match status" value="1"/>
</dbReference>
<evidence type="ECO:0000256" key="6">
    <source>
        <dbReference type="ARBA" id="ARBA00022792"/>
    </source>
</evidence>
<evidence type="ECO:0000313" key="22">
    <source>
        <dbReference type="Proteomes" id="UP000196158"/>
    </source>
</evidence>
<dbReference type="SUPFAM" id="SSF52777">
    <property type="entry name" value="CoA-dependent acyltransferases"/>
    <property type="match status" value="2"/>
</dbReference>
<reference evidence="21 22" key="1">
    <citation type="submission" date="2017-04" db="EMBL/GenBank/DDBJ databases">
        <authorList>
            <person name="Afonso C.L."/>
            <person name="Miller P.J."/>
            <person name="Scott M.A."/>
            <person name="Spackman E."/>
            <person name="Goraichik I."/>
            <person name="Dimitrov K.M."/>
            <person name="Suarez D.L."/>
            <person name="Swayne D.E."/>
        </authorList>
    </citation>
    <scope>NUCLEOTIDE SEQUENCE [LARGE SCALE GENOMIC DNA]</scope>
</reference>
<evidence type="ECO:0000256" key="1">
    <source>
        <dbReference type="ARBA" id="ARBA00004275"/>
    </source>
</evidence>
<dbReference type="GO" id="GO:0004092">
    <property type="term" value="F:carnitine O-acetyltransferase activity"/>
    <property type="evidence" value="ECO:0007669"/>
    <property type="project" value="UniProtKB-EC"/>
</dbReference>
<keyword evidence="8" id="KW-0809">Transit peptide</keyword>
<dbReference type="EC" id="2.3.1.7" evidence="16"/>
<proteinExistence type="inferred from homology"/>
<dbReference type="InterPro" id="IPR039551">
    <property type="entry name" value="Cho/carn_acyl_trans"/>
</dbReference>
<evidence type="ECO:0000256" key="11">
    <source>
        <dbReference type="ARBA" id="ARBA00023136"/>
    </source>
</evidence>
<keyword evidence="4" id="KW-0813">Transport</keyword>
<dbReference type="AlphaFoldDB" id="A0A1X7QXA5"/>
<dbReference type="PROSITE" id="PS00439">
    <property type="entry name" value="ACYLTRANSF_C_1"/>
    <property type="match status" value="1"/>
</dbReference>
<comment type="similarity">
    <text evidence="3 19">Belongs to the carnitine/choline acetyltransferase family.</text>
</comment>
<keyword evidence="5 19" id="KW-0808">Transferase</keyword>
<keyword evidence="11" id="KW-0472">Membrane</keyword>
<keyword evidence="9" id="KW-0443">Lipid metabolism</keyword>
<evidence type="ECO:0000256" key="17">
    <source>
        <dbReference type="ARBA" id="ARBA00073438"/>
    </source>
</evidence>